<dbReference type="Proteomes" id="UP000718281">
    <property type="component" value="Unassembled WGS sequence"/>
</dbReference>
<evidence type="ECO:0000256" key="1">
    <source>
        <dbReference type="SAM" id="Phobius"/>
    </source>
</evidence>
<feature type="transmembrane region" description="Helical" evidence="1">
    <location>
        <begin position="30"/>
        <end position="49"/>
    </location>
</feature>
<dbReference type="EMBL" id="JADIXZ010000003">
    <property type="protein sequence ID" value="MBK6300032.1"/>
    <property type="molecule type" value="Genomic_DNA"/>
</dbReference>
<sequence length="120" mass="12502">MRIAGALLIVATYVLGALTAGAPSQGSVRWLAVLMMASGAGLLLANAISHYRSTGAWLRLIGAAMLAVAVFMSLANALAPGAPAARATQYIEGFLLLGAVVVLVVDWARGRRDERITPRE</sequence>
<reference evidence="2 3" key="1">
    <citation type="submission" date="2020-10" db="EMBL/GenBank/DDBJ databases">
        <title>Connecting structure to function with the recovery of over 1000 high-quality activated sludge metagenome-assembled genomes encoding full-length rRNA genes using long-read sequencing.</title>
        <authorList>
            <person name="Singleton C.M."/>
            <person name="Petriglieri F."/>
            <person name="Kristensen J.M."/>
            <person name="Kirkegaard R.H."/>
            <person name="Michaelsen T.Y."/>
            <person name="Andersen M.H."/>
            <person name="Karst S.M."/>
            <person name="Dueholm M.S."/>
            <person name="Nielsen P.H."/>
            <person name="Albertsen M."/>
        </authorList>
    </citation>
    <scope>NUCLEOTIDE SEQUENCE [LARGE SCALE GENOMIC DNA]</scope>
    <source>
        <strain evidence="2">AalE_18-Q3-R2-46_BAT3C.188</strain>
    </source>
</reference>
<gene>
    <name evidence="2" type="ORF">IPF40_02910</name>
</gene>
<evidence type="ECO:0000313" key="3">
    <source>
        <dbReference type="Proteomes" id="UP000718281"/>
    </source>
</evidence>
<feature type="transmembrane region" description="Helical" evidence="1">
    <location>
        <begin position="56"/>
        <end position="78"/>
    </location>
</feature>
<name>A0A935CCQ7_9MICO</name>
<dbReference type="AlphaFoldDB" id="A0A935CCQ7"/>
<feature type="transmembrane region" description="Helical" evidence="1">
    <location>
        <begin position="90"/>
        <end position="108"/>
    </location>
</feature>
<organism evidence="2 3">
    <name type="scientific">Candidatus Phosphoribacter hodrii</name>
    <dbReference type="NCBI Taxonomy" id="2953743"/>
    <lineage>
        <taxon>Bacteria</taxon>
        <taxon>Bacillati</taxon>
        <taxon>Actinomycetota</taxon>
        <taxon>Actinomycetes</taxon>
        <taxon>Micrococcales</taxon>
        <taxon>Dermatophilaceae</taxon>
        <taxon>Candidatus Phosphoribacter</taxon>
    </lineage>
</organism>
<proteinExistence type="predicted"/>
<comment type="caution">
    <text evidence="2">The sequence shown here is derived from an EMBL/GenBank/DDBJ whole genome shotgun (WGS) entry which is preliminary data.</text>
</comment>
<keyword evidence="1" id="KW-1133">Transmembrane helix</keyword>
<evidence type="ECO:0000313" key="2">
    <source>
        <dbReference type="EMBL" id="MBK6300032.1"/>
    </source>
</evidence>
<protein>
    <submittedName>
        <fullName evidence="2">Uncharacterized protein</fullName>
    </submittedName>
</protein>
<accession>A0A935CCQ7</accession>
<keyword evidence="1" id="KW-0812">Transmembrane</keyword>
<keyword evidence="1" id="KW-0472">Membrane</keyword>